<organism evidence="2 3">
    <name type="scientific">Candidatus Magnetaquiglobus chichijimensis</name>
    <dbReference type="NCBI Taxonomy" id="3141448"/>
    <lineage>
        <taxon>Bacteria</taxon>
        <taxon>Pseudomonadati</taxon>
        <taxon>Pseudomonadota</taxon>
        <taxon>Magnetococcia</taxon>
        <taxon>Magnetococcales</taxon>
        <taxon>Candidatus Magnetaquicoccaceae</taxon>
        <taxon>Candidatus Magnetaquiglobus</taxon>
    </lineage>
</organism>
<dbReference type="RefSeq" id="WP_420906556.1">
    <property type="nucleotide sequence ID" value="NZ_BAAFGK010000005.1"/>
</dbReference>
<reference evidence="2 3" key="1">
    <citation type="submission" date="2024-05" db="EMBL/GenBank/DDBJ databases">
        <authorList>
            <consortium name="Candidatus Magnetaquicoccaceae bacterium FCR-1 genome sequencing consortium"/>
            <person name="Shimoshige H."/>
            <person name="Shimamura S."/>
            <person name="Taoka A."/>
            <person name="Kobayashi H."/>
            <person name="Maekawa T."/>
        </authorList>
    </citation>
    <scope>NUCLEOTIDE SEQUENCE [LARGE SCALE GENOMIC DNA]</scope>
    <source>
        <strain evidence="2 3">FCR-1</strain>
    </source>
</reference>
<protein>
    <submittedName>
        <fullName evidence="2">Uncharacterized protein</fullName>
    </submittedName>
</protein>
<feature type="region of interest" description="Disordered" evidence="1">
    <location>
        <begin position="43"/>
        <end position="64"/>
    </location>
</feature>
<comment type="caution">
    <text evidence="2">The sequence shown here is derived from an EMBL/GenBank/DDBJ whole genome shotgun (WGS) entry which is preliminary data.</text>
</comment>
<proteinExistence type="predicted"/>
<dbReference type="SUPFAM" id="SSF47598">
    <property type="entry name" value="Ribbon-helix-helix"/>
    <property type="match status" value="1"/>
</dbReference>
<accession>A0ABQ0CD90</accession>
<sequence>MGHLRVRHVDDAVVERLMRQADALGMPVEAYLCKVLTDAAQEPNDEAAGGGAAESGGDDDASTR</sequence>
<evidence type="ECO:0000313" key="3">
    <source>
        <dbReference type="Proteomes" id="UP001628193"/>
    </source>
</evidence>
<name>A0ABQ0CD90_9PROT</name>
<evidence type="ECO:0000313" key="2">
    <source>
        <dbReference type="EMBL" id="GAB0058837.1"/>
    </source>
</evidence>
<evidence type="ECO:0000256" key="1">
    <source>
        <dbReference type="SAM" id="MobiDB-lite"/>
    </source>
</evidence>
<keyword evidence="3" id="KW-1185">Reference proteome</keyword>
<gene>
    <name evidence="2" type="ORF">SIID45300_03194</name>
</gene>
<reference evidence="2 3" key="2">
    <citation type="submission" date="2024-09" db="EMBL/GenBank/DDBJ databases">
        <title>Draft genome sequence of Candidatus Magnetaquicoccaceae bacterium FCR-1.</title>
        <authorList>
            <person name="Shimoshige H."/>
            <person name="Shimamura S."/>
            <person name="Taoka A."/>
            <person name="Kobayashi H."/>
            <person name="Maekawa T."/>
        </authorList>
    </citation>
    <scope>NUCLEOTIDE SEQUENCE [LARGE SCALE GENOMIC DNA]</scope>
    <source>
        <strain evidence="2 3">FCR-1</strain>
    </source>
</reference>
<dbReference type="Proteomes" id="UP001628193">
    <property type="component" value="Unassembled WGS sequence"/>
</dbReference>
<dbReference type="EMBL" id="BAAFGK010000005">
    <property type="protein sequence ID" value="GAB0058837.1"/>
    <property type="molecule type" value="Genomic_DNA"/>
</dbReference>
<dbReference type="InterPro" id="IPR010985">
    <property type="entry name" value="Ribbon_hlx_hlx"/>
</dbReference>